<dbReference type="EMBL" id="CAJSLV010000057">
    <property type="protein sequence ID" value="CAG6394615.1"/>
    <property type="molecule type" value="Genomic_DNA"/>
</dbReference>
<dbReference type="InterPro" id="IPR005829">
    <property type="entry name" value="Sugar_transporter_CS"/>
</dbReference>
<dbReference type="GO" id="GO:0022857">
    <property type="term" value="F:transmembrane transporter activity"/>
    <property type="evidence" value="ECO:0007669"/>
    <property type="project" value="InterPro"/>
</dbReference>
<organism evidence="11 12">
    <name type="scientific">Actinacidiphila cocklensis</name>
    <dbReference type="NCBI Taxonomy" id="887465"/>
    <lineage>
        <taxon>Bacteria</taxon>
        <taxon>Bacillati</taxon>
        <taxon>Actinomycetota</taxon>
        <taxon>Actinomycetes</taxon>
        <taxon>Kitasatosporales</taxon>
        <taxon>Streptomycetaceae</taxon>
        <taxon>Actinacidiphila</taxon>
    </lineage>
</organism>
<evidence type="ECO:0000256" key="5">
    <source>
        <dbReference type="ARBA" id="ARBA00022989"/>
    </source>
</evidence>
<evidence type="ECO:0000313" key="11">
    <source>
        <dbReference type="EMBL" id="CAG6394615.1"/>
    </source>
</evidence>
<dbReference type="AlphaFoldDB" id="A0A9W4DW62"/>
<comment type="subcellular location">
    <subcellularLocation>
        <location evidence="1">Cell membrane</location>
        <topology evidence="1">Multi-pass membrane protein</topology>
    </subcellularLocation>
</comment>
<evidence type="ECO:0000256" key="1">
    <source>
        <dbReference type="ARBA" id="ARBA00004651"/>
    </source>
</evidence>
<dbReference type="PRINTS" id="PR01036">
    <property type="entry name" value="TCRTETB"/>
</dbReference>
<dbReference type="PROSITE" id="PS00216">
    <property type="entry name" value="SUGAR_TRANSPORT_1"/>
    <property type="match status" value="1"/>
</dbReference>
<feature type="transmembrane region" description="Helical" evidence="9">
    <location>
        <begin position="143"/>
        <end position="162"/>
    </location>
</feature>
<keyword evidence="3" id="KW-1003">Cell membrane</keyword>
<dbReference type="NCBIfam" id="TIGR00711">
    <property type="entry name" value="efflux_EmrB"/>
    <property type="match status" value="1"/>
</dbReference>
<feature type="region of interest" description="Disordered" evidence="8">
    <location>
        <begin position="476"/>
        <end position="495"/>
    </location>
</feature>
<dbReference type="GO" id="GO:0005886">
    <property type="term" value="C:plasma membrane"/>
    <property type="evidence" value="ECO:0007669"/>
    <property type="project" value="UniProtKB-SubCell"/>
</dbReference>
<evidence type="ECO:0000313" key="12">
    <source>
        <dbReference type="Proteomes" id="UP001152519"/>
    </source>
</evidence>
<dbReference type="Gene3D" id="1.20.1720.10">
    <property type="entry name" value="Multidrug resistance protein D"/>
    <property type="match status" value="1"/>
</dbReference>
<sequence>MSEPVTTMDSRRWYVLALLAMTQFVVILDITIVNIALPAIKDHLDFSEKGLPWVVDAYMLTFGGFLLMGGRAADLFGRKRIFLSGLVLFGLSSLACGLANNSGELITARAFQGLGGAILSPAALSLVAVTFTRDEERNKAMGIWGAVAGAGGATGVVLGGVLTDGPGWEWVFWVNVPFTLGGALIGTRLLVENLDSTTVRKFREFDLLGALLVTAGLSALIYGLVQIGESGSGSAKAGIALGLAVLLLVAFVMTELRTSSPLVPFGIFRSRSLTAANVVMLAFAAGVVAMNFFVTLYLQQVLGYSALEAGLSFLPMALGQIVFSTVASKMLGKIGLPRVMLIGLVASAVALGWFALMRPDGSFLVDVLGPAVLLSVGGGFSFVAIVVSAISGVQPMEQGLAGGLINMSQQVGGALGLAVLSSLAAWRTDHLAGSGPISSTDLNNGFRLGLIVAAVLIAIVAAVGPYAVRAPAAAAGGGEAAPTEDTEAAGETVTS</sequence>
<evidence type="ECO:0000256" key="8">
    <source>
        <dbReference type="SAM" id="MobiDB-lite"/>
    </source>
</evidence>
<reference evidence="11" key="1">
    <citation type="submission" date="2021-05" db="EMBL/GenBank/DDBJ databases">
        <authorList>
            <person name="Arsene-Ploetze F."/>
        </authorList>
    </citation>
    <scope>NUCLEOTIDE SEQUENCE</scope>
    <source>
        <strain evidence="11">DSM 42138</strain>
    </source>
</reference>
<evidence type="ECO:0000256" key="4">
    <source>
        <dbReference type="ARBA" id="ARBA00022692"/>
    </source>
</evidence>
<feature type="domain" description="Major facilitator superfamily (MFS) profile" evidence="10">
    <location>
        <begin position="15"/>
        <end position="472"/>
    </location>
</feature>
<evidence type="ECO:0000256" key="9">
    <source>
        <dbReference type="SAM" id="Phobius"/>
    </source>
</evidence>
<dbReference type="PROSITE" id="PS50850">
    <property type="entry name" value="MFS"/>
    <property type="match status" value="1"/>
</dbReference>
<feature type="transmembrane region" description="Helical" evidence="9">
    <location>
        <begin position="275"/>
        <end position="298"/>
    </location>
</feature>
<keyword evidence="4 9" id="KW-0812">Transmembrane</keyword>
<evidence type="ECO:0000256" key="7">
    <source>
        <dbReference type="ARBA" id="ARBA00023251"/>
    </source>
</evidence>
<feature type="transmembrane region" description="Helical" evidence="9">
    <location>
        <begin position="411"/>
        <end position="428"/>
    </location>
</feature>
<feature type="transmembrane region" description="Helical" evidence="9">
    <location>
        <begin position="237"/>
        <end position="254"/>
    </location>
</feature>
<dbReference type="Pfam" id="PF07690">
    <property type="entry name" value="MFS_1"/>
    <property type="match status" value="1"/>
</dbReference>
<dbReference type="CDD" id="cd17321">
    <property type="entry name" value="MFS_MMR_MDR_like"/>
    <property type="match status" value="1"/>
</dbReference>
<feature type="transmembrane region" description="Helical" evidence="9">
    <location>
        <begin position="448"/>
        <end position="468"/>
    </location>
</feature>
<dbReference type="PANTHER" id="PTHR42718:SF46">
    <property type="entry name" value="BLR6921 PROTEIN"/>
    <property type="match status" value="1"/>
</dbReference>
<keyword evidence="2" id="KW-0813">Transport</keyword>
<keyword evidence="6 9" id="KW-0472">Membrane</keyword>
<dbReference type="InterPro" id="IPR011701">
    <property type="entry name" value="MFS"/>
</dbReference>
<dbReference type="GO" id="GO:0046677">
    <property type="term" value="P:response to antibiotic"/>
    <property type="evidence" value="ECO:0007669"/>
    <property type="project" value="UniProtKB-KW"/>
</dbReference>
<comment type="caution">
    <text evidence="11">The sequence shown here is derived from an EMBL/GenBank/DDBJ whole genome shotgun (WGS) entry which is preliminary data.</text>
</comment>
<feature type="transmembrane region" description="Helical" evidence="9">
    <location>
        <begin position="168"/>
        <end position="186"/>
    </location>
</feature>
<proteinExistence type="predicted"/>
<name>A0A9W4DW62_9ACTN</name>
<dbReference type="InterPro" id="IPR036259">
    <property type="entry name" value="MFS_trans_sf"/>
</dbReference>
<dbReference type="Proteomes" id="UP001152519">
    <property type="component" value="Unassembled WGS sequence"/>
</dbReference>
<accession>A0A9W4DW62</accession>
<dbReference type="InterPro" id="IPR020846">
    <property type="entry name" value="MFS_dom"/>
</dbReference>
<gene>
    <name evidence="11" type="ORF">SCOCK_280068</name>
</gene>
<dbReference type="PANTHER" id="PTHR42718">
    <property type="entry name" value="MAJOR FACILITATOR SUPERFAMILY MULTIDRUG TRANSPORTER MFSC"/>
    <property type="match status" value="1"/>
</dbReference>
<feature type="transmembrane region" description="Helical" evidence="9">
    <location>
        <begin position="51"/>
        <end position="69"/>
    </location>
</feature>
<dbReference type="InterPro" id="IPR004638">
    <property type="entry name" value="EmrB-like"/>
</dbReference>
<feature type="transmembrane region" description="Helical" evidence="9">
    <location>
        <begin position="106"/>
        <end position="131"/>
    </location>
</feature>
<keyword evidence="12" id="KW-1185">Reference proteome</keyword>
<feature type="transmembrane region" description="Helical" evidence="9">
    <location>
        <begin position="339"/>
        <end position="356"/>
    </location>
</feature>
<dbReference type="RefSeq" id="WP_251491241.1">
    <property type="nucleotide sequence ID" value="NZ_CAJSLV010000057.1"/>
</dbReference>
<evidence type="ECO:0000256" key="3">
    <source>
        <dbReference type="ARBA" id="ARBA00022475"/>
    </source>
</evidence>
<dbReference type="SUPFAM" id="SSF103473">
    <property type="entry name" value="MFS general substrate transporter"/>
    <property type="match status" value="1"/>
</dbReference>
<keyword evidence="5 9" id="KW-1133">Transmembrane helix</keyword>
<feature type="transmembrane region" description="Helical" evidence="9">
    <location>
        <begin position="207"/>
        <end position="225"/>
    </location>
</feature>
<protein>
    <submittedName>
        <fullName evidence="11">MFS domain-containing protein</fullName>
    </submittedName>
</protein>
<feature type="transmembrane region" description="Helical" evidence="9">
    <location>
        <begin position="304"/>
        <end position="327"/>
    </location>
</feature>
<feature type="transmembrane region" description="Helical" evidence="9">
    <location>
        <begin position="81"/>
        <end position="100"/>
    </location>
</feature>
<keyword evidence="7" id="KW-0046">Antibiotic resistance</keyword>
<evidence type="ECO:0000259" key="10">
    <source>
        <dbReference type="PROSITE" id="PS50850"/>
    </source>
</evidence>
<dbReference type="Gene3D" id="1.20.1250.20">
    <property type="entry name" value="MFS general substrate transporter like domains"/>
    <property type="match status" value="1"/>
</dbReference>
<feature type="transmembrane region" description="Helical" evidence="9">
    <location>
        <begin position="368"/>
        <end position="390"/>
    </location>
</feature>
<evidence type="ECO:0000256" key="2">
    <source>
        <dbReference type="ARBA" id="ARBA00022448"/>
    </source>
</evidence>
<evidence type="ECO:0000256" key="6">
    <source>
        <dbReference type="ARBA" id="ARBA00023136"/>
    </source>
</evidence>
<feature type="transmembrane region" description="Helical" evidence="9">
    <location>
        <begin position="12"/>
        <end position="39"/>
    </location>
</feature>